<dbReference type="AlphaFoldDB" id="A0A3B1AIE8"/>
<reference evidence="1" key="1">
    <citation type="submission" date="2018-06" db="EMBL/GenBank/DDBJ databases">
        <authorList>
            <person name="Zhirakovskaya E."/>
        </authorList>
    </citation>
    <scope>NUCLEOTIDE SEQUENCE</scope>
</reference>
<gene>
    <name evidence="1" type="ORF">MNBD_ALPHA03-1069</name>
</gene>
<dbReference type="PROSITE" id="PS51257">
    <property type="entry name" value="PROKAR_LIPOPROTEIN"/>
    <property type="match status" value="1"/>
</dbReference>
<name>A0A3B1AIE8_9ZZZZ</name>
<protein>
    <submittedName>
        <fullName evidence="1">Uncharacterized protein</fullName>
    </submittedName>
</protein>
<accession>A0A3B1AIE8</accession>
<sequence>MSLMRKFITFTVILFALSSSAYAVTSCRPPLAPVIPDGAAAPKEDILAALKTIKNDFQPAILNFQNCIATEKTAIGDVATEQQITEWDQLFDYAYALETQVADQMNKAIRAYKARTAKETAE</sequence>
<evidence type="ECO:0000313" key="1">
    <source>
        <dbReference type="EMBL" id="VAX03502.1"/>
    </source>
</evidence>
<organism evidence="1">
    <name type="scientific">hydrothermal vent metagenome</name>
    <dbReference type="NCBI Taxonomy" id="652676"/>
    <lineage>
        <taxon>unclassified sequences</taxon>
        <taxon>metagenomes</taxon>
        <taxon>ecological metagenomes</taxon>
    </lineage>
</organism>
<dbReference type="EMBL" id="UOFW01000050">
    <property type="protein sequence ID" value="VAX03502.1"/>
    <property type="molecule type" value="Genomic_DNA"/>
</dbReference>
<proteinExistence type="predicted"/>